<evidence type="ECO:0000313" key="3">
    <source>
        <dbReference type="Proteomes" id="UP000092460"/>
    </source>
</evidence>
<reference evidence="3" key="1">
    <citation type="submission" date="2015-01" db="EMBL/GenBank/DDBJ databases">
        <authorList>
            <person name="Aksoy S."/>
            <person name="Warren W."/>
            <person name="Wilson R.K."/>
        </authorList>
    </citation>
    <scope>NUCLEOTIDE SEQUENCE [LARGE SCALE GENOMIC DNA]</scope>
    <source>
        <strain evidence="3">IAEA</strain>
    </source>
</reference>
<feature type="transmembrane region" description="Helical" evidence="1">
    <location>
        <begin position="50"/>
        <end position="77"/>
    </location>
</feature>
<proteinExistence type="predicted"/>
<dbReference type="VEuPathDB" id="VectorBase:GPPI014819"/>
<keyword evidence="1" id="KW-0812">Transmembrane</keyword>
<reference evidence="2" key="2">
    <citation type="submission" date="2020-05" db="UniProtKB">
        <authorList>
            <consortium name="EnsemblMetazoa"/>
        </authorList>
    </citation>
    <scope>IDENTIFICATION</scope>
    <source>
        <strain evidence="2">IAEA</strain>
    </source>
</reference>
<dbReference type="Proteomes" id="UP000092460">
    <property type="component" value="Unassembled WGS sequence"/>
</dbReference>
<dbReference type="AlphaFoldDB" id="A0A1B0B0H7"/>
<organism evidence="2 3">
    <name type="scientific">Glossina palpalis gambiensis</name>
    <dbReference type="NCBI Taxonomy" id="67801"/>
    <lineage>
        <taxon>Eukaryota</taxon>
        <taxon>Metazoa</taxon>
        <taxon>Ecdysozoa</taxon>
        <taxon>Arthropoda</taxon>
        <taxon>Hexapoda</taxon>
        <taxon>Insecta</taxon>
        <taxon>Pterygota</taxon>
        <taxon>Neoptera</taxon>
        <taxon>Endopterygota</taxon>
        <taxon>Diptera</taxon>
        <taxon>Brachycera</taxon>
        <taxon>Muscomorpha</taxon>
        <taxon>Hippoboscoidea</taxon>
        <taxon>Glossinidae</taxon>
        <taxon>Glossina</taxon>
    </lineage>
</organism>
<evidence type="ECO:0000313" key="2">
    <source>
        <dbReference type="EnsemblMetazoa" id="GPPI014819-PA"/>
    </source>
</evidence>
<accession>A0A1B0B0H7</accession>
<keyword evidence="1" id="KW-0472">Membrane</keyword>
<dbReference type="EMBL" id="JXJN01006758">
    <property type="status" value="NOT_ANNOTATED_CDS"/>
    <property type="molecule type" value="Genomic_DNA"/>
</dbReference>
<keyword evidence="1" id="KW-1133">Transmembrane helix</keyword>
<sequence>MFAGLYRFLSGEVREVNFLYSSSIWPVFICLPCQTVRQFLRLNNISVLEFFFLSSPLLISFVYLFFLFFITATTLIINRLMSAEYSLKNC</sequence>
<name>A0A1B0B0H7_9MUSC</name>
<protein>
    <submittedName>
        <fullName evidence="2">Uncharacterized protein</fullName>
    </submittedName>
</protein>
<dbReference type="EnsemblMetazoa" id="GPPI014819-RA">
    <property type="protein sequence ID" value="GPPI014819-PA"/>
    <property type="gene ID" value="GPPI014819"/>
</dbReference>
<evidence type="ECO:0000256" key="1">
    <source>
        <dbReference type="SAM" id="Phobius"/>
    </source>
</evidence>
<keyword evidence="3" id="KW-1185">Reference proteome</keyword>